<dbReference type="InterPro" id="IPR013130">
    <property type="entry name" value="Fe3_Rdtase_TM_dom"/>
</dbReference>
<protein>
    <recommendedName>
        <fullName evidence="7">Protein-methionine-sulfoxide reductase heme-binding subunit MsrQ</fullName>
    </recommendedName>
    <alternativeName>
        <fullName evidence="7">Flavocytochrome MsrQ</fullName>
    </alternativeName>
</protein>
<evidence type="ECO:0000256" key="2">
    <source>
        <dbReference type="ARBA" id="ARBA00022448"/>
    </source>
</evidence>
<dbReference type="GO" id="GO:0016679">
    <property type="term" value="F:oxidoreductase activity, acting on diphenols and related substances as donors"/>
    <property type="evidence" value="ECO:0007669"/>
    <property type="project" value="TreeGrafter"/>
</dbReference>
<keyword evidence="4 7" id="KW-1133">Transmembrane helix</keyword>
<keyword evidence="7" id="KW-0285">Flavoprotein</keyword>
<dbReference type="Pfam" id="PF01794">
    <property type="entry name" value="Ferric_reduct"/>
    <property type="match status" value="1"/>
</dbReference>
<organism evidence="9 10">
    <name type="scientific">Pseudooceanicola marinus</name>
    <dbReference type="NCBI Taxonomy" id="396013"/>
    <lineage>
        <taxon>Bacteria</taxon>
        <taxon>Pseudomonadati</taxon>
        <taxon>Pseudomonadota</taxon>
        <taxon>Alphaproteobacteria</taxon>
        <taxon>Rhodobacterales</taxon>
        <taxon>Paracoccaceae</taxon>
        <taxon>Pseudooceanicola</taxon>
    </lineage>
</organism>
<keyword evidence="7" id="KW-0479">Metal-binding</keyword>
<keyword evidence="5 7" id="KW-0408">Iron</keyword>
<feature type="transmembrane region" description="Helical" evidence="7">
    <location>
        <begin position="66"/>
        <end position="83"/>
    </location>
</feature>
<dbReference type="GO" id="GO:0020037">
    <property type="term" value="F:heme binding"/>
    <property type="evidence" value="ECO:0007669"/>
    <property type="project" value="UniProtKB-UniRule"/>
</dbReference>
<comment type="function">
    <text evidence="7">Part of the MsrPQ system that repairs oxidized periplasmic proteins containing methionine sulfoxide residues (Met-O), using respiratory chain electrons. Thus protects these proteins from oxidative-stress damage caused by reactive species of oxygen and chlorine generated by the host defense mechanisms. MsrPQ is essential for the maintenance of envelope integrity under bleach stress, rescuing a wide series of structurally unrelated periplasmic proteins from methionine oxidation. MsrQ provides electrons for reduction to the reductase catalytic subunit MsrP, using the quinone pool of the respiratory chain.</text>
</comment>
<dbReference type="NCBIfam" id="NF003833">
    <property type="entry name" value="PRK05419.1-5"/>
    <property type="match status" value="1"/>
</dbReference>
<keyword evidence="7" id="KW-1003">Cell membrane</keyword>
<dbReference type="GO" id="GO:0009055">
    <property type="term" value="F:electron transfer activity"/>
    <property type="evidence" value="ECO:0007669"/>
    <property type="project" value="UniProtKB-UniRule"/>
</dbReference>
<reference evidence="9 10" key="1">
    <citation type="submission" date="2017-03" db="EMBL/GenBank/DDBJ databases">
        <authorList>
            <person name="Afonso C.L."/>
            <person name="Miller P.J."/>
            <person name="Scott M.A."/>
            <person name="Spackman E."/>
            <person name="Goraichik I."/>
            <person name="Dimitrov K.M."/>
            <person name="Suarez D.L."/>
            <person name="Swayne D.E."/>
        </authorList>
    </citation>
    <scope>NUCLEOTIDE SEQUENCE [LARGE SCALE GENOMIC DNA]</scope>
    <source>
        <strain evidence="9 10">CECT 7751</strain>
    </source>
</reference>
<comment type="similarity">
    <text evidence="7">Belongs to the MsrQ family.</text>
</comment>
<evidence type="ECO:0000256" key="3">
    <source>
        <dbReference type="ARBA" id="ARBA00022692"/>
    </source>
</evidence>
<comment type="subunit">
    <text evidence="7">Heterodimer of a catalytic subunit (MsrP) and a heme-binding subunit (MsrQ).</text>
</comment>
<dbReference type="EMBL" id="FWFN01000008">
    <property type="protein sequence ID" value="SLN69457.1"/>
    <property type="molecule type" value="Genomic_DNA"/>
</dbReference>
<name>A0A1X7A5U5_9RHOB</name>
<keyword evidence="6 7" id="KW-0472">Membrane</keyword>
<keyword evidence="2 7" id="KW-0813">Transport</keyword>
<dbReference type="InterPro" id="IPR022837">
    <property type="entry name" value="MsrQ-like"/>
</dbReference>
<evidence type="ECO:0000256" key="7">
    <source>
        <dbReference type="HAMAP-Rule" id="MF_01207"/>
    </source>
</evidence>
<dbReference type="OrthoDB" id="9788328at2"/>
<feature type="transmembrane region" description="Helical" evidence="7">
    <location>
        <begin position="166"/>
        <end position="184"/>
    </location>
</feature>
<comment type="subcellular location">
    <subcellularLocation>
        <location evidence="7">Cell membrane</location>
        <topology evidence="7">Multi-pass membrane protein</topology>
    </subcellularLocation>
    <subcellularLocation>
        <location evidence="1">Membrane</location>
        <topology evidence="1">Multi-pass membrane protein</topology>
    </subcellularLocation>
</comment>
<evidence type="ECO:0000256" key="6">
    <source>
        <dbReference type="ARBA" id="ARBA00023136"/>
    </source>
</evidence>
<dbReference type="AlphaFoldDB" id="A0A1X7A5U5"/>
<dbReference type="GO" id="GO:0005886">
    <property type="term" value="C:plasma membrane"/>
    <property type="evidence" value="ECO:0007669"/>
    <property type="project" value="UniProtKB-SubCell"/>
</dbReference>
<evidence type="ECO:0000256" key="4">
    <source>
        <dbReference type="ARBA" id="ARBA00022989"/>
    </source>
</evidence>
<evidence type="ECO:0000259" key="8">
    <source>
        <dbReference type="Pfam" id="PF01794"/>
    </source>
</evidence>
<evidence type="ECO:0000256" key="1">
    <source>
        <dbReference type="ARBA" id="ARBA00004141"/>
    </source>
</evidence>
<evidence type="ECO:0000256" key="5">
    <source>
        <dbReference type="ARBA" id="ARBA00023004"/>
    </source>
</evidence>
<keyword evidence="7" id="KW-0288">FMN</keyword>
<keyword evidence="10" id="KW-1185">Reference proteome</keyword>
<keyword evidence="7" id="KW-0249">Electron transport</keyword>
<keyword evidence="3 7" id="KW-0812">Transmembrane</keyword>
<dbReference type="GO" id="GO:0030091">
    <property type="term" value="P:protein repair"/>
    <property type="evidence" value="ECO:0007669"/>
    <property type="project" value="UniProtKB-UniRule"/>
</dbReference>
<evidence type="ECO:0000313" key="9">
    <source>
        <dbReference type="EMBL" id="SLN69457.1"/>
    </source>
</evidence>
<feature type="transmembrane region" description="Helical" evidence="7">
    <location>
        <begin position="29"/>
        <end position="46"/>
    </location>
</feature>
<comment type="cofactor">
    <cofactor evidence="7">
        <name>FMN</name>
        <dbReference type="ChEBI" id="CHEBI:58210"/>
    </cofactor>
    <text evidence="7">Binds 1 FMN per subunit.</text>
</comment>
<feature type="domain" description="Ferric oxidoreductase" evidence="8">
    <location>
        <begin position="63"/>
        <end position="174"/>
    </location>
</feature>
<evidence type="ECO:0000313" key="10">
    <source>
        <dbReference type="Proteomes" id="UP000193963"/>
    </source>
</evidence>
<keyword evidence="7" id="KW-0349">Heme</keyword>
<dbReference type="Proteomes" id="UP000193963">
    <property type="component" value="Unassembled WGS sequence"/>
</dbReference>
<dbReference type="GO" id="GO:0010181">
    <property type="term" value="F:FMN binding"/>
    <property type="evidence" value="ECO:0007669"/>
    <property type="project" value="UniProtKB-UniRule"/>
</dbReference>
<comment type="cofactor">
    <cofactor evidence="7">
        <name>heme b</name>
        <dbReference type="ChEBI" id="CHEBI:60344"/>
    </cofactor>
    <text evidence="7">Binds 1 heme b (iron(II)-protoporphyrin IX) group per subunit.</text>
</comment>
<accession>A0A1X7A5U5</accession>
<feature type="transmembrane region" description="Helical" evidence="7">
    <location>
        <begin position="95"/>
        <end position="113"/>
    </location>
</feature>
<proteinExistence type="inferred from homology"/>
<dbReference type="GO" id="GO:0046872">
    <property type="term" value="F:metal ion binding"/>
    <property type="evidence" value="ECO:0007669"/>
    <property type="project" value="UniProtKB-KW"/>
</dbReference>
<dbReference type="PANTHER" id="PTHR36964:SF1">
    <property type="entry name" value="PROTEIN-METHIONINE-SULFOXIDE REDUCTASE HEME-BINDING SUBUNIT MSRQ"/>
    <property type="match status" value="1"/>
</dbReference>
<gene>
    <name evidence="9" type="primary">yedZ</name>
    <name evidence="7" type="synonym">msrQ</name>
    <name evidence="9" type="ORF">PSM7751_03693</name>
</gene>
<sequence length="210" mass="23980">MSSVLALPKPVQRRLADPVNRVLRRVPAWPLYILGALPPAWLYWAALNDRLGVDPVREMEHQLGLWGLWLIIATLVVTPLRQITGISLLKYRRALGLLTFFYILCHLAVWAYYDVQTWSRVWADIVKRPYITIGMAGLLLMLPLALTSNTASIRKLGKSWRKLHKLVYAVAILGALHFVILVKGFQIEPLLYMAAILILLALRLPWATRR</sequence>
<feature type="transmembrane region" description="Helical" evidence="7">
    <location>
        <begin position="125"/>
        <end position="146"/>
    </location>
</feature>
<dbReference type="PANTHER" id="PTHR36964">
    <property type="entry name" value="PROTEIN-METHIONINE-SULFOXIDE REDUCTASE HEME-BINDING SUBUNIT MSRQ"/>
    <property type="match status" value="1"/>
</dbReference>
<dbReference type="HAMAP" id="MF_01207">
    <property type="entry name" value="MsrQ"/>
    <property type="match status" value="1"/>
</dbReference>
<feature type="transmembrane region" description="Helical" evidence="7">
    <location>
        <begin position="190"/>
        <end position="206"/>
    </location>
</feature>
<dbReference type="RefSeq" id="WP_085889704.1">
    <property type="nucleotide sequence ID" value="NZ_FWFN01000008.1"/>
</dbReference>